<protein>
    <recommendedName>
        <fullName evidence="3">Cthe-2314-like HEPN domain-containing protein</fullName>
    </recommendedName>
</protein>
<dbReference type="Proteomes" id="UP001149142">
    <property type="component" value="Unassembled WGS sequence"/>
</dbReference>
<gene>
    <name evidence="1" type="ORF">OOZ35_07670</name>
</gene>
<organism evidence="1 2">
    <name type="scientific">Mesoflavibacter profundi</name>
    <dbReference type="NCBI Taxonomy" id="2708110"/>
    <lineage>
        <taxon>Bacteria</taxon>
        <taxon>Pseudomonadati</taxon>
        <taxon>Bacteroidota</taxon>
        <taxon>Flavobacteriia</taxon>
        <taxon>Flavobacteriales</taxon>
        <taxon>Flavobacteriaceae</taxon>
        <taxon>Mesoflavibacter</taxon>
    </lineage>
</organism>
<evidence type="ECO:0000313" key="1">
    <source>
        <dbReference type="EMBL" id="MDA0177363.1"/>
    </source>
</evidence>
<comment type="caution">
    <text evidence="1">The sequence shown here is derived from an EMBL/GenBank/DDBJ whole genome shotgun (WGS) entry which is preliminary data.</text>
</comment>
<evidence type="ECO:0000313" key="2">
    <source>
        <dbReference type="Proteomes" id="UP001149142"/>
    </source>
</evidence>
<reference evidence="1" key="1">
    <citation type="submission" date="2022-11" db="EMBL/GenBank/DDBJ databases">
        <title>Refractory cell wall polysaccharides provide important carbon source for microbial heterotrophs in the hadal ocean.</title>
        <authorList>
            <person name="Zhu X."/>
        </authorList>
    </citation>
    <scope>NUCLEOTIDE SEQUENCE</scope>
    <source>
        <strain evidence="1">MTRN7</strain>
    </source>
</reference>
<evidence type="ECO:0008006" key="3">
    <source>
        <dbReference type="Google" id="ProtNLM"/>
    </source>
</evidence>
<accession>A0ABT4RZV4</accession>
<dbReference type="EMBL" id="JAPFGC010000002">
    <property type="protein sequence ID" value="MDA0177363.1"/>
    <property type="molecule type" value="Genomic_DNA"/>
</dbReference>
<keyword evidence="2" id="KW-1185">Reference proteome</keyword>
<sequence length="269" mass="31699">MAFKNDKLKTKYKNSALCLSEKLVSFYTLRFIHNTVGKHFPKTAKSMTTNEYCNLHIPRCASHLEHLREVIDISDGIEEIAEKVDGNKRLTEFFRVLNFNSLVTITDLESTIILKNLTNSVFEIERKYHIKLANLTIYEFFNTYDKYRKEIKDISTRTEELTESFKKINLKIRDFRKENDFDKKINEVRNKTIGHIEKDYKLYYKIVSEIDIQKSLKMLGSFIMLVNDIMEFSSDCMTQTDGTDISGIDIDETYEKLKNKIEEFRKSGK</sequence>
<name>A0ABT4RZV4_9FLAO</name>
<dbReference type="RefSeq" id="WP_270005420.1">
    <property type="nucleotide sequence ID" value="NZ_JAPFGC010000002.1"/>
</dbReference>
<proteinExistence type="predicted"/>